<accession>A0A2R8CII3</accession>
<dbReference type="RefSeq" id="WP_133240976.1">
    <property type="nucleotide sequence ID" value="NZ_ONZI01000001.1"/>
</dbReference>
<evidence type="ECO:0000313" key="2">
    <source>
        <dbReference type="EMBL" id="SPJ32691.1"/>
    </source>
</evidence>
<dbReference type="OrthoDB" id="9939539at2"/>
<organism evidence="2 3">
    <name type="scientific">Kushneria phyllosphaerae</name>
    <dbReference type="NCBI Taxonomy" id="2100822"/>
    <lineage>
        <taxon>Bacteria</taxon>
        <taxon>Pseudomonadati</taxon>
        <taxon>Pseudomonadota</taxon>
        <taxon>Gammaproteobacteria</taxon>
        <taxon>Oceanospirillales</taxon>
        <taxon>Halomonadaceae</taxon>
        <taxon>Kushneria</taxon>
    </lineage>
</organism>
<proteinExistence type="predicted"/>
<keyword evidence="3" id="KW-1185">Reference proteome</keyword>
<gene>
    <name evidence="2" type="ORF">KSP9073_00692</name>
</gene>
<dbReference type="AlphaFoldDB" id="A0A2R8CII3"/>
<protein>
    <submittedName>
        <fullName evidence="2">Uncharacterized protein</fullName>
    </submittedName>
</protein>
<sequence length="100" mass="11667">MTTINSNKVGRPKGSKAKTPDDIIPYATIEDIPLHVFTNRMCTQTDSPDLKGYLLYMLEHYPDDLAYIFDYTQQWCDIEGATYKMTFRQWKTKLHKDLNG</sequence>
<feature type="region of interest" description="Disordered" evidence="1">
    <location>
        <begin position="1"/>
        <end position="21"/>
    </location>
</feature>
<dbReference type="EMBL" id="ONZI01000001">
    <property type="protein sequence ID" value="SPJ32691.1"/>
    <property type="molecule type" value="Genomic_DNA"/>
</dbReference>
<evidence type="ECO:0000313" key="3">
    <source>
        <dbReference type="Proteomes" id="UP000244934"/>
    </source>
</evidence>
<evidence type="ECO:0000256" key="1">
    <source>
        <dbReference type="SAM" id="MobiDB-lite"/>
    </source>
</evidence>
<dbReference type="Proteomes" id="UP000244934">
    <property type="component" value="Unassembled WGS sequence"/>
</dbReference>
<name>A0A2R8CII3_9GAMM</name>
<reference evidence="3" key="1">
    <citation type="submission" date="2018-03" db="EMBL/GenBank/DDBJ databases">
        <authorList>
            <person name="Navarro De La Torre S."/>
        </authorList>
    </citation>
    <scope>NUCLEOTIDE SEQUENCE [LARGE SCALE GENOMIC DNA]</scope>
    <source>
        <strain evidence="3">EAod3</strain>
    </source>
</reference>